<keyword evidence="1" id="KW-0812">Transmembrane</keyword>
<dbReference type="AlphaFoldDB" id="A0AAN6TW33"/>
<keyword evidence="3" id="KW-1185">Reference proteome</keyword>
<evidence type="ECO:0000313" key="3">
    <source>
        <dbReference type="Proteomes" id="UP001302602"/>
    </source>
</evidence>
<sequence>MGMRGLTAVGVPPQPHWLLYIKVAVLVLAVIVIALAAWAMSLYNGGYPGGFAGGMDHFIAILSFAVYGSAIGLEFAAPRFFYRIVYLVGYGLTVIFWLAAWAWSASSASAWISWSAQIGGALAGCAALGAVAWILTMVHLARFIRACTADTVSSGQAPSGA</sequence>
<proteinExistence type="predicted"/>
<organism evidence="2 3">
    <name type="scientific">Parathielavia appendiculata</name>
    <dbReference type="NCBI Taxonomy" id="2587402"/>
    <lineage>
        <taxon>Eukaryota</taxon>
        <taxon>Fungi</taxon>
        <taxon>Dikarya</taxon>
        <taxon>Ascomycota</taxon>
        <taxon>Pezizomycotina</taxon>
        <taxon>Sordariomycetes</taxon>
        <taxon>Sordariomycetidae</taxon>
        <taxon>Sordariales</taxon>
        <taxon>Chaetomiaceae</taxon>
        <taxon>Parathielavia</taxon>
    </lineage>
</organism>
<dbReference type="GeneID" id="87828105"/>
<evidence type="ECO:0000313" key="2">
    <source>
        <dbReference type="EMBL" id="KAK4121817.1"/>
    </source>
</evidence>
<evidence type="ECO:0008006" key="4">
    <source>
        <dbReference type="Google" id="ProtNLM"/>
    </source>
</evidence>
<keyword evidence="1" id="KW-0472">Membrane</keyword>
<dbReference type="Proteomes" id="UP001302602">
    <property type="component" value="Unassembled WGS sequence"/>
</dbReference>
<gene>
    <name evidence="2" type="ORF">N657DRAFT_635302</name>
</gene>
<feature type="transmembrane region" description="Helical" evidence="1">
    <location>
        <begin position="20"/>
        <end position="38"/>
    </location>
</feature>
<reference evidence="2" key="1">
    <citation type="journal article" date="2023" name="Mol. Phylogenet. Evol.">
        <title>Genome-scale phylogeny and comparative genomics of the fungal order Sordariales.</title>
        <authorList>
            <person name="Hensen N."/>
            <person name="Bonometti L."/>
            <person name="Westerberg I."/>
            <person name="Brannstrom I.O."/>
            <person name="Guillou S."/>
            <person name="Cros-Aarteil S."/>
            <person name="Calhoun S."/>
            <person name="Haridas S."/>
            <person name="Kuo A."/>
            <person name="Mondo S."/>
            <person name="Pangilinan J."/>
            <person name="Riley R."/>
            <person name="LaButti K."/>
            <person name="Andreopoulos B."/>
            <person name="Lipzen A."/>
            <person name="Chen C."/>
            <person name="Yan M."/>
            <person name="Daum C."/>
            <person name="Ng V."/>
            <person name="Clum A."/>
            <person name="Steindorff A."/>
            <person name="Ohm R.A."/>
            <person name="Martin F."/>
            <person name="Silar P."/>
            <person name="Natvig D.O."/>
            <person name="Lalanne C."/>
            <person name="Gautier V."/>
            <person name="Ament-Velasquez S.L."/>
            <person name="Kruys A."/>
            <person name="Hutchinson M.I."/>
            <person name="Powell A.J."/>
            <person name="Barry K."/>
            <person name="Miller A.N."/>
            <person name="Grigoriev I.V."/>
            <person name="Debuchy R."/>
            <person name="Gladieux P."/>
            <person name="Hiltunen Thoren M."/>
            <person name="Johannesson H."/>
        </authorList>
    </citation>
    <scope>NUCLEOTIDE SEQUENCE</scope>
    <source>
        <strain evidence="2">CBS 731.68</strain>
    </source>
</reference>
<dbReference type="RefSeq" id="XP_062645588.1">
    <property type="nucleotide sequence ID" value="XM_062791336.1"/>
</dbReference>
<keyword evidence="1" id="KW-1133">Transmembrane helix</keyword>
<feature type="transmembrane region" description="Helical" evidence="1">
    <location>
        <begin position="58"/>
        <end position="77"/>
    </location>
</feature>
<dbReference type="EMBL" id="MU853232">
    <property type="protein sequence ID" value="KAK4121817.1"/>
    <property type="molecule type" value="Genomic_DNA"/>
</dbReference>
<comment type="caution">
    <text evidence="2">The sequence shown here is derived from an EMBL/GenBank/DDBJ whole genome shotgun (WGS) entry which is preliminary data.</text>
</comment>
<feature type="transmembrane region" description="Helical" evidence="1">
    <location>
        <begin position="111"/>
        <end position="135"/>
    </location>
</feature>
<evidence type="ECO:0000256" key="1">
    <source>
        <dbReference type="SAM" id="Phobius"/>
    </source>
</evidence>
<protein>
    <recommendedName>
        <fullName evidence="4">MARVEL domain-containing protein</fullName>
    </recommendedName>
</protein>
<reference evidence="2" key="2">
    <citation type="submission" date="2023-05" db="EMBL/GenBank/DDBJ databases">
        <authorList>
            <consortium name="Lawrence Berkeley National Laboratory"/>
            <person name="Steindorff A."/>
            <person name="Hensen N."/>
            <person name="Bonometti L."/>
            <person name="Westerberg I."/>
            <person name="Brannstrom I.O."/>
            <person name="Guillou S."/>
            <person name="Cros-Aarteil S."/>
            <person name="Calhoun S."/>
            <person name="Haridas S."/>
            <person name="Kuo A."/>
            <person name="Mondo S."/>
            <person name="Pangilinan J."/>
            <person name="Riley R."/>
            <person name="Labutti K."/>
            <person name="Andreopoulos B."/>
            <person name="Lipzen A."/>
            <person name="Chen C."/>
            <person name="Yanf M."/>
            <person name="Daum C."/>
            <person name="Ng V."/>
            <person name="Clum A."/>
            <person name="Ohm R."/>
            <person name="Martin F."/>
            <person name="Silar P."/>
            <person name="Natvig D."/>
            <person name="Lalanne C."/>
            <person name="Gautier V."/>
            <person name="Ament-Velasquez S.L."/>
            <person name="Kruys A."/>
            <person name="Hutchinson M.I."/>
            <person name="Powell A.J."/>
            <person name="Barry K."/>
            <person name="Miller A.N."/>
            <person name="Grigoriev I.V."/>
            <person name="Debuchy R."/>
            <person name="Gladieux P."/>
            <person name="Thoren M.H."/>
            <person name="Johannesson H."/>
        </authorList>
    </citation>
    <scope>NUCLEOTIDE SEQUENCE</scope>
    <source>
        <strain evidence="2">CBS 731.68</strain>
    </source>
</reference>
<accession>A0AAN6TW33</accession>
<feature type="transmembrane region" description="Helical" evidence="1">
    <location>
        <begin position="84"/>
        <end position="105"/>
    </location>
</feature>
<name>A0AAN6TW33_9PEZI</name>